<feature type="compositionally biased region" description="Basic and acidic residues" evidence="1">
    <location>
        <begin position="11"/>
        <end position="29"/>
    </location>
</feature>
<name>A0AAJ6VL37_9HYME</name>
<dbReference type="AlphaFoldDB" id="A0AAJ6VL37"/>
<evidence type="ECO:0000313" key="2">
    <source>
        <dbReference type="Proteomes" id="UP000695007"/>
    </source>
</evidence>
<feature type="region of interest" description="Disordered" evidence="1">
    <location>
        <begin position="1"/>
        <end position="33"/>
    </location>
</feature>
<dbReference type="KEGG" id="csol:105359448"/>
<sequence>MVNNYENVEVSEEKQYNNIQEKQREKDIVDTDDSKDDFEYQLSRFLDYPKSRDILTEKDHIEDDFTFEISPDDKDRIKRELEYDSRYLFNVKPAEDVNEGEPTSTETNNLTSIISNEMDKKLELQSIGHIDDFVDMNNTAIYINDTNMSLLEQLTSFLYSFFATIRDITTNIYTLISNTFKV</sequence>
<dbReference type="Proteomes" id="UP000695007">
    <property type="component" value="Unplaced"/>
</dbReference>
<dbReference type="RefSeq" id="XP_011494363.1">
    <property type="nucleotide sequence ID" value="XM_011496061.1"/>
</dbReference>
<dbReference type="GeneID" id="105359448"/>
<evidence type="ECO:0000256" key="1">
    <source>
        <dbReference type="SAM" id="MobiDB-lite"/>
    </source>
</evidence>
<proteinExistence type="predicted"/>
<protein>
    <submittedName>
        <fullName evidence="3">Uncharacterized protein LOC105359448</fullName>
    </submittedName>
</protein>
<gene>
    <name evidence="3" type="primary">LOC105359448</name>
</gene>
<keyword evidence="2" id="KW-1185">Reference proteome</keyword>
<evidence type="ECO:0000313" key="3">
    <source>
        <dbReference type="RefSeq" id="XP_011494363.1"/>
    </source>
</evidence>
<organism evidence="2 3">
    <name type="scientific">Ceratosolen solmsi marchali</name>
    <dbReference type="NCBI Taxonomy" id="326594"/>
    <lineage>
        <taxon>Eukaryota</taxon>
        <taxon>Metazoa</taxon>
        <taxon>Ecdysozoa</taxon>
        <taxon>Arthropoda</taxon>
        <taxon>Hexapoda</taxon>
        <taxon>Insecta</taxon>
        <taxon>Pterygota</taxon>
        <taxon>Neoptera</taxon>
        <taxon>Endopterygota</taxon>
        <taxon>Hymenoptera</taxon>
        <taxon>Apocrita</taxon>
        <taxon>Proctotrupomorpha</taxon>
        <taxon>Chalcidoidea</taxon>
        <taxon>Agaonidae</taxon>
        <taxon>Agaoninae</taxon>
        <taxon>Ceratosolen</taxon>
    </lineage>
</organism>
<reference evidence="3" key="1">
    <citation type="submission" date="2025-08" db="UniProtKB">
        <authorList>
            <consortium name="RefSeq"/>
        </authorList>
    </citation>
    <scope>IDENTIFICATION</scope>
</reference>
<accession>A0AAJ6VL37</accession>